<dbReference type="EMBL" id="GGEC01055943">
    <property type="protein sequence ID" value="MBX36427.1"/>
    <property type="molecule type" value="Transcribed_RNA"/>
</dbReference>
<sequence length="60" mass="7341">MFKSELDQDRESTKAHILFLFEQQKKNFFPNVTRFSRHKIRSPNAHKYHAVWSKQLNHSR</sequence>
<protein>
    <submittedName>
        <fullName evidence="1">Uncharacterized protein</fullName>
    </submittedName>
</protein>
<dbReference type="AlphaFoldDB" id="A0A2P2N1U7"/>
<evidence type="ECO:0000313" key="1">
    <source>
        <dbReference type="EMBL" id="MBX36427.1"/>
    </source>
</evidence>
<reference evidence="1" key="1">
    <citation type="submission" date="2018-02" db="EMBL/GenBank/DDBJ databases">
        <title>Rhizophora mucronata_Transcriptome.</title>
        <authorList>
            <person name="Meera S.P."/>
            <person name="Sreeshan A."/>
            <person name="Augustine A."/>
        </authorList>
    </citation>
    <scope>NUCLEOTIDE SEQUENCE</scope>
    <source>
        <tissue evidence="1">Leaf</tissue>
    </source>
</reference>
<proteinExistence type="predicted"/>
<accession>A0A2P2N1U7</accession>
<name>A0A2P2N1U7_RHIMU</name>
<organism evidence="1">
    <name type="scientific">Rhizophora mucronata</name>
    <name type="common">Asiatic mangrove</name>
    <dbReference type="NCBI Taxonomy" id="61149"/>
    <lineage>
        <taxon>Eukaryota</taxon>
        <taxon>Viridiplantae</taxon>
        <taxon>Streptophyta</taxon>
        <taxon>Embryophyta</taxon>
        <taxon>Tracheophyta</taxon>
        <taxon>Spermatophyta</taxon>
        <taxon>Magnoliopsida</taxon>
        <taxon>eudicotyledons</taxon>
        <taxon>Gunneridae</taxon>
        <taxon>Pentapetalae</taxon>
        <taxon>rosids</taxon>
        <taxon>fabids</taxon>
        <taxon>Malpighiales</taxon>
        <taxon>Rhizophoraceae</taxon>
        <taxon>Rhizophora</taxon>
    </lineage>
</organism>